<dbReference type="SMR" id="A0A5F9D603"/>
<organism evidence="5 6">
    <name type="scientific">Oryctolagus cuniculus</name>
    <name type="common">Rabbit</name>
    <dbReference type="NCBI Taxonomy" id="9986"/>
    <lineage>
        <taxon>Eukaryota</taxon>
        <taxon>Metazoa</taxon>
        <taxon>Chordata</taxon>
        <taxon>Craniata</taxon>
        <taxon>Vertebrata</taxon>
        <taxon>Euteleostomi</taxon>
        <taxon>Mammalia</taxon>
        <taxon>Eutheria</taxon>
        <taxon>Euarchontoglires</taxon>
        <taxon>Glires</taxon>
        <taxon>Lagomorpha</taxon>
        <taxon>Leporidae</taxon>
        <taxon>Oryctolagus</taxon>
    </lineage>
</organism>
<dbReference type="Proteomes" id="UP000001811">
    <property type="component" value="Chromosome 2"/>
</dbReference>
<dbReference type="GO" id="GO:0019814">
    <property type="term" value="C:immunoglobulin complex"/>
    <property type="evidence" value="ECO:0007669"/>
    <property type="project" value="UniProtKB-KW"/>
</dbReference>
<evidence type="ECO:0000259" key="4">
    <source>
        <dbReference type="PROSITE" id="PS50835"/>
    </source>
</evidence>
<dbReference type="FunFam" id="2.60.40.10:FF:000212">
    <property type="entry name" value="Immunoglobulin kappa chain variable 12-38"/>
    <property type="match status" value="1"/>
</dbReference>
<keyword evidence="3" id="KW-1280">Immunoglobulin</keyword>
<evidence type="ECO:0000256" key="3">
    <source>
        <dbReference type="ARBA" id="ARBA00043265"/>
    </source>
</evidence>
<dbReference type="STRING" id="9986.ENSOCUP00000040721"/>
<dbReference type="InterPro" id="IPR013783">
    <property type="entry name" value="Ig-like_fold"/>
</dbReference>
<sequence length="86" mass="8903">AAMLTQTASPMSAPVGGTVTINCTASQSISSWLAWYQQKPGQPPKLLIYQASKLASGVPSQFKGSGSGTEYTLTISGVQCDDAATY</sequence>
<dbReference type="InterPro" id="IPR036179">
    <property type="entry name" value="Ig-like_dom_sf"/>
</dbReference>
<dbReference type="PANTHER" id="PTHR23267">
    <property type="entry name" value="IMMUNOGLOBULIN LIGHT CHAIN"/>
    <property type="match status" value="1"/>
</dbReference>
<dbReference type="GO" id="GO:0005576">
    <property type="term" value="C:extracellular region"/>
    <property type="evidence" value="ECO:0007669"/>
    <property type="project" value="UniProtKB-ARBA"/>
</dbReference>
<dbReference type="FunCoup" id="A0A5F9D603">
    <property type="interactions" value="212"/>
</dbReference>
<reference evidence="5" key="2">
    <citation type="submission" date="2025-08" db="UniProtKB">
        <authorList>
            <consortium name="Ensembl"/>
        </authorList>
    </citation>
    <scope>IDENTIFICATION</scope>
    <source>
        <strain evidence="5">Thorbecke</strain>
    </source>
</reference>
<dbReference type="GO" id="GO:0002250">
    <property type="term" value="P:adaptive immune response"/>
    <property type="evidence" value="ECO:0007669"/>
    <property type="project" value="UniProtKB-KW"/>
</dbReference>
<dbReference type="EMBL" id="AAGW02007319">
    <property type="status" value="NOT_ANNOTATED_CDS"/>
    <property type="molecule type" value="Genomic_DNA"/>
</dbReference>
<dbReference type="SUPFAM" id="SSF48726">
    <property type="entry name" value="Immunoglobulin"/>
    <property type="match status" value="1"/>
</dbReference>
<dbReference type="InterPro" id="IPR007110">
    <property type="entry name" value="Ig-like_dom"/>
</dbReference>
<keyword evidence="6" id="KW-1185">Reference proteome</keyword>
<proteinExistence type="predicted"/>
<dbReference type="Gene3D" id="2.60.40.10">
    <property type="entry name" value="Immunoglobulins"/>
    <property type="match status" value="1"/>
</dbReference>
<keyword evidence="2" id="KW-1064">Adaptive immunity</keyword>
<dbReference type="AlphaFoldDB" id="A0A5F9D603"/>
<dbReference type="Ensembl" id="ENSOCUT00000056078.1">
    <property type="protein sequence ID" value="ENSOCUP00000040721.1"/>
    <property type="gene ID" value="ENSOCUG00000039070.1"/>
</dbReference>
<accession>A0A5F9D603</accession>
<dbReference type="SMART" id="SM00406">
    <property type="entry name" value="IGv"/>
    <property type="match status" value="1"/>
</dbReference>
<dbReference type="GO" id="GO:0005886">
    <property type="term" value="C:plasma membrane"/>
    <property type="evidence" value="ECO:0007669"/>
    <property type="project" value="UniProtKB-ARBA"/>
</dbReference>
<evidence type="ECO:0000256" key="2">
    <source>
        <dbReference type="ARBA" id="ARBA00023130"/>
    </source>
</evidence>
<evidence type="ECO:0000256" key="1">
    <source>
        <dbReference type="ARBA" id="ARBA00022859"/>
    </source>
</evidence>
<dbReference type="InParanoid" id="A0A5F9D603"/>
<reference evidence="5 6" key="1">
    <citation type="journal article" date="2011" name="Nature">
        <title>A high-resolution map of human evolutionary constraint using 29 mammals.</title>
        <authorList>
            <person name="Lindblad-Toh K."/>
            <person name="Garber M."/>
            <person name="Zuk O."/>
            <person name="Lin M.F."/>
            <person name="Parker B.J."/>
            <person name="Washietl S."/>
            <person name="Kheradpour P."/>
            <person name="Ernst J."/>
            <person name="Jordan G."/>
            <person name="Mauceli E."/>
            <person name="Ward L.D."/>
            <person name="Lowe C.B."/>
            <person name="Holloway A.K."/>
            <person name="Clamp M."/>
            <person name="Gnerre S."/>
            <person name="Alfoldi J."/>
            <person name="Beal K."/>
            <person name="Chang J."/>
            <person name="Clawson H."/>
            <person name="Cuff J."/>
            <person name="Di Palma F."/>
            <person name="Fitzgerald S."/>
            <person name="Flicek P."/>
            <person name="Guttman M."/>
            <person name="Hubisz M.J."/>
            <person name="Jaffe D.B."/>
            <person name="Jungreis I."/>
            <person name="Kent W.J."/>
            <person name="Kostka D."/>
            <person name="Lara M."/>
            <person name="Martins A.L."/>
            <person name="Massingham T."/>
            <person name="Moltke I."/>
            <person name="Raney B.J."/>
            <person name="Rasmussen M.D."/>
            <person name="Robinson J."/>
            <person name="Stark A."/>
            <person name="Vilella A.J."/>
            <person name="Wen J."/>
            <person name="Xie X."/>
            <person name="Zody M.C."/>
            <person name="Baldwin J."/>
            <person name="Bloom T."/>
            <person name="Chin C.W."/>
            <person name="Heiman D."/>
            <person name="Nicol R."/>
            <person name="Nusbaum C."/>
            <person name="Young S."/>
            <person name="Wilkinson J."/>
            <person name="Worley K.C."/>
            <person name="Kovar C.L."/>
            <person name="Muzny D.M."/>
            <person name="Gibbs R.A."/>
            <person name="Cree A."/>
            <person name="Dihn H.H."/>
            <person name="Fowler G."/>
            <person name="Jhangiani S."/>
            <person name="Joshi V."/>
            <person name="Lee S."/>
            <person name="Lewis L.R."/>
            <person name="Nazareth L.V."/>
            <person name="Okwuonu G."/>
            <person name="Santibanez J."/>
            <person name="Warren W.C."/>
            <person name="Mardis E.R."/>
            <person name="Weinstock G.M."/>
            <person name="Wilson R.K."/>
            <person name="Delehaunty K."/>
            <person name="Dooling D."/>
            <person name="Fronik C."/>
            <person name="Fulton L."/>
            <person name="Fulton B."/>
            <person name="Graves T."/>
            <person name="Minx P."/>
            <person name="Sodergren E."/>
            <person name="Birney E."/>
            <person name="Margulies E.H."/>
            <person name="Herrero J."/>
            <person name="Green E.D."/>
            <person name="Haussler D."/>
            <person name="Siepel A."/>
            <person name="Goldman N."/>
            <person name="Pollard K.S."/>
            <person name="Pedersen J.S."/>
            <person name="Lander E.S."/>
            <person name="Kellis M."/>
        </authorList>
    </citation>
    <scope>NUCLEOTIDE SEQUENCE [LARGE SCALE GENOMIC DNA]</scope>
    <source>
        <strain evidence="5 6">Thorbecke inbred</strain>
    </source>
</reference>
<protein>
    <recommendedName>
        <fullName evidence="4">Ig-like domain-containing protein</fullName>
    </recommendedName>
</protein>
<dbReference type="PROSITE" id="PS50835">
    <property type="entry name" value="IG_LIKE"/>
    <property type="match status" value="1"/>
</dbReference>
<dbReference type="InterPro" id="IPR013106">
    <property type="entry name" value="Ig_V-set"/>
</dbReference>
<evidence type="ECO:0000313" key="6">
    <source>
        <dbReference type="Proteomes" id="UP000001811"/>
    </source>
</evidence>
<dbReference type="InterPro" id="IPR050150">
    <property type="entry name" value="IgV_Light_Chain"/>
</dbReference>
<evidence type="ECO:0000313" key="5">
    <source>
        <dbReference type="Ensembl" id="ENSOCUP00000040721.1"/>
    </source>
</evidence>
<dbReference type="GeneTree" id="ENSGT00940000153924"/>
<reference evidence="5" key="3">
    <citation type="submission" date="2025-09" db="UniProtKB">
        <authorList>
            <consortium name="Ensembl"/>
        </authorList>
    </citation>
    <scope>IDENTIFICATION</scope>
    <source>
        <strain evidence="5">Thorbecke</strain>
    </source>
</reference>
<dbReference type="Bgee" id="ENSOCUG00000039070">
    <property type="expression patterns" value="Expressed in ovary and 11 other cell types or tissues"/>
</dbReference>
<keyword evidence="1" id="KW-0391">Immunity</keyword>
<name>A0A5F9D603_RABIT</name>
<feature type="domain" description="Ig-like" evidence="4">
    <location>
        <begin position="2"/>
        <end position="86"/>
    </location>
</feature>
<dbReference type="Pfam" id="PF07686">
    <property type="entry name" value="V-set"/>
    <property type="match status" value="1"/>
</dbReference>